<sequence>MFGENFLNQPLAVFNLFQFAHNNKISLALDLTIPLFSFDNGDNNQAYAFYIRPNIGNIKPWFTENGQTTIAYQVDRKQPSNIANILQKHFFQFNYSFSMLEIYWNFNNKKNCKITIQLQVGYSQAVLQISGTKVEYSNWGKVIVPGQCLDEDKINKVSLVISVPNLRSDVLITKNSYQELYLNFNNKKLTYNQTAKTIGVIQYKNYDEKKKQFQTLQNVFEHYFEFITTLPRDEQISSLFSLRSFSSFYSNYVLNFTIDFYTKITKLWTFFNNRYLLIPTVATIISKETKYNFKSSNGYLKYNSEQKLYEHFFGDNTIYSQTKNQIEIAVNDNFSAKKFLVHPFLQQTKVTFITQLKGFNINFTQQLIFKSIITSPNVNTNFIPAVNWFDNLAITYYICTQKLANYYNKEFNQELFAQFEFNFLLIEKIVNNEKSFY</sequence>
<dbReference type="EMBL" id="RAHC01000007">
    <property type="protein sequence ID" value="RUP76574.1"/>
    <property type="molecule type" value="Genomic_DNA"/>
</dbReference>
<reference evidence="1 2" key="1">
    <citation type="journal article" date="2019" name="Genome Biol. Evol.">
        <title>Toxin and genome evolution in a Drosophila defensive symbiosis.</title>
        <authorList>
            <person name="Ballinger M.J."/>
            <person name="Gawryluk R.M."/>
            <person name="Perlman S.J."/>
        </authorList>
    </citation>
    <scope>NUCLEOTIDE SEQUENCE [LARGE SCALE GENOMIC DNA]</scope>
    <source>
        <strain evidence="2">sNeo</strain>
    </source>
</reference>
<dbReference type="AlphaFoldDB" id="A0A433EQ84"/>
<gene>
    <name evidence="1" type="ORF">D6D54_05970</name>
</gene>
<evidence type="ECO:0000313" key="1">
    <source>
        <dbReference type="EMBL" id="RUP76574.1"/>
    </source>
</evidence>
<proteinExistence type="predicted"/>
<protein>
    <submittedName>
        <fullName evidence="1">Uncharacterized protein</fullName>
    </submittedName>
</protein>
<dbReference type="Proteomes" id="UP000274545">
    <property type="component" value="Unassembled WGS sequence"/>
</dbReference>
<organism evidence="1 2">
    <name type="scientific">Spiroplasma poulsonii</name>
    <dbReference type="NCBI Taxonomy" id="2138"/>
    <lineage>
        <taxon>Bacteria</taxon>
        <taxon>Bacillati</taxon>
        <taxon>Mycoplasmatota</taxon>
        <taxon>Mollicutes</taxon>
        <taxon>Entomoplasmatales</taxon>
        <taxon>Spiroplasmataceae</taxon>
        <taxon>Spiroplasma</taxon>
    </lineage>
</organism>
<dbReference type="RefSeq" id="WP_127093089.1">
    <property type="nucleotide sequence ID" value="NZ_RAHC01000007.1"/>
</dbReference>
<name>A0A433EQ84_9MOLU</name>
<evidence type="ECO:0000313" key="2">
    <source>
        <dbReference type="Proteomes" id="UP000274545"/>
    </source>
</evidence>
<comment type="caution">
    <text evidence="1">The sequence shown here is derived from an EMBL/GenBank/DDBJ whole genome shotgun (WGS) entry which is preliminary data.</text>
</comment>
<accession>A0A433EQ84</accession>